<feature type="signal peptide" evidence="1">
    <location>
        <begin position="1"/>
        <end position="21"/>
    </location>
</feature>
<dbReference type="OMA" id="ECWGQPN"/>
<dbReference type="GeneTree" id="ENSGT00940000163115"/>
<keyword evidence="1" id="KW-0732">Signal</keyword>
<dbReference type="Proteomes" id="UP000694381">
    <property type="component" value="Unassembled WGS sequence"/>
</dbReference>
<sequence length="83" mass="9518">MKPWLCLVMVFVCMLLLPVLGGVRKRYTQGELSLEECWGKPKISDCTKKCSRTFKCAHKNPTCCWTYCGNICAEPGTFFEMKE</sequence>
<keyword evidence="3" id="KW-1185">Reference proteome</keyword>
<feature type="chain" id="PRO_5033997513" evidence="1">
    <location>
        <begin position="22"/>
        <end position="83"/>
    </location>
</feature>
<organism evidence="2 3">
    <name type="scientific">Nannospalax galili</name>
    <name type="common">Northern Israeli blind subterranean mole rat</name>
    <name type="synonym">Spalax galili</name>
    <dbReference type="NCBI Taxonomy" id="1026970"/>
    <lineage>
        <taxon>Eukaryota</taxon>
        <taxon>Metazoa</taxon>
        <taxon>Chordata</taxon>
        <taxon>Craniata</taxon>
        <taxon>Vertebrata</taxon>
        <taxon>Euteleostomi</taxon>
        <taxon>Mammalia</taxon>
        <taxon>Eutheria</taxon>
        <taxon>Euarchontoglires</taxon>
        <taxon>Glires</taxon>
        <taxon>Rodentia</taxon>
        <taxon>Myomorpha</taxon>
        <taxon>Muroidea</taxon>
        <taxon>Spalacidae</taxon>
        <taxon>Spalacinae</taxon>
        <taxon>Nannospalax</taxon>
    </lineage>
</organism>
<evidence type="ECO:0000313" key="2">
    <source>
        <dbReference type="Ensembl" id="ENSNGAP00000021749.1"/>
    </source>
</evidence>
<reference evidence="2" key="2">
    <citation type="submission" date="2025-09" db="UniProtKB">
        <authorList>
            <consortium name="Ensembl"/>
        </authorList>
    </citation>
    <scope>IDENTIFICATION</scope>
</reference>
<dbReference type="Ensembl" id="ENSNGAT00000027430.1">
    <property type="protein sequence ID" value="ENSNGAP00000021749.1"/>
    <property type="gene ID" value="ENSNGAG00000020841.1"/>
</dbReference>
<accession>A0A8C6WBD9</accession>
<dbReference type="AlphaFoldDB" id="A0A8C6WBD9"/>
<proteinExistence type="predicted"/>
<name>A0A8C6WBD9_NANGA</name>
<reference evidence="2" key="1">
    <citation type="submission" date="2025-08" db="UniProtKB">
        <authorList>
            <consortium name="Ensembl"/>
        </authorList>
    </citation>
    <scope>IDENTIFICATION</scope>
</reference>
<evidence type="ECO:0000256" key="1">
    <source>
        <dbReference type="SAM" id="SignalP"/>
    </source>
</evidence>
<protein>
    <submittedName>
        <fullName evidence="2">WAP four-disulfide core domain 11</fullName>
    </submittedName>
</protein>
<evidence type="ECO:0000313" key="3">
    <source>
        <dbReference type="Proteomes" id="UP000694381"/>
    </source>
</evidence>